<dbReference type="EMBL" id="AXCY01000210">
    <property type="protein sequence ID" value="KGM08519.1"/>
    <property type="molecule type" value="Genomic_DNA"/>
</dbReference>
<name>A0A0A0BN72_9CELL</name>
<evidence type="ECO:0000259" key="3">
    <source>
        <dbReference type="PROSITE" id="PS51186"/>
    </source>
</evidence>
<gene>
    <name evidence="4" type="ORF">N868_08515</name>
</gene>
<protein>
    <submittedName>
        <fullName evidence="4">GCN5 family acetyltransferase</fullName>
    </submittedName>
</protein>
<dbReference type="PANTHER" id="PTHR43877">
    <property type="entry name" value="AMINOALKYLPHOSPHONATE N-ACETYLTRANSFERASE-RELATED-RELATED"/>
    <property type="match status" value="1"/>
</dbReference>
<keyword evidence="1 4" id="KW-0808">Transferase</keyword>
<dbReference type="Pfam" id="PF00583">
    <property type="entry name" value="Acetyltransf_1"/>
    <property type="match status" value="1"/>
</dbReference>
<dbReference type="OrthoDB" id="5243635at2"/>
<reference evidence="4 5" key="1">
    <citation type="submission" date="2013-08" db="EMBL/GenBank/DDBJ databases">
        <title>Genome sequencing of Cellulomonas carbonis T26.</title>
        <authorList>
            <person name="Chen F."/>
            <person name="Li Y."/>
            <person name="Wang G."/>
        </authorList>
    </citation>
    <scope>NUCLEOTIDE SEQUENCE [LARGE SCALE GENOMIC DNA]</scope>
    <source>
        <strain evidence="4 5">T26</strain>
    </source>
</reference>
<dbReference type="InterPro" id="IPR000182">
    <property type="entry name" value="GNAT_dom"/>
</dbReference>
<dbReference type="InterPro" id="IPR016181">
    <property type="entry name" value="Acyl_CoA_acyltransferase"/>
</dbReference>
<accession>A0A0A0BN72</accession>
<evidence type="ECO:0000313" key="5">
    <source>
        <dbReference type="Proteomes" id="UP000029839"/>
    </source>
</evidence>
<dbReference type="Gene3D" id="3.40.630.30">
    <property type="match status" value="1"/>
</dbReference>
<dbReference type="RefSeq" id="WP_043610500.1">
    <property type="nucleotide sequence ID" value="NZ_AXCY01000210.1"/>
</dbReference>
<evidence type="ECO:0000256" key="1">
    <source>
        <dbReference type="ARBA" id="ARBA00022679"/>
    </source>
</evidence>
<keyword evidence="5" id="KW-1185">Reference proteome</keyword>
<dbReference type="Proteomes" id="UP000029839">
    <property type="component" value="Unassembled WGS sequence"/>
</dbReference>
<dbReference type="AlphaFoldDB" id="A0A0A0BN72"/>
<organism evidence="4 5">
    <name type="scientific">Cellulomonas carbonis T26</name>
    <dbReference type="NCBI Taxonomy" id="947969"/>
    <lineage>
        <taxon>Bacteria</taxon>
        <taxon>Bacillati</taxon>
        <taxon>Actinomycetota</taxon>
        <taxon>Actinomycetes</taxon>
        <taxon>Micrococcales</taxon>
        <taxon>Cellulomonadaceae</taxon>
        <taxon>Cellulomonas</taxon>
    </lineage>
</organism>
<reference evidence="4 5" key="2">
    <citation type="journal article" date="2015" name="Stand. Genomic Sci.">
        <title>Draft genome sequence of Cellulomonas carbonis T26(T) and comparative analysis of six Cellulomonas genomes.</title>
        <authorList>
            <person name="Zhuang W."/>
            <person name="Zhang S."/>
            <person name="Xia X."/>
            <person name="Wang G."/>
        </authorList>
    </citation>
    <scope>NUCLEOTIDE SEQUENCE [LARGE SCALE GENOMIC DNA]</scope>
    <source>
        <strain evidence="4 5">T26</strain>
    </source>
</reference>
<proteinExistence type="predicted"/>
<dbReference type="GO" id="GO:0016747">
    <property type="term" value="F:acyltransferase activity, transferring groups other than amino-acyl groups"/>
    <property type="evidence" value="ECO:0007669"/>
    <property type="project" value="InterPro"/>
</dbReference>
<dbReference type="CDD" id="cd04301">
    <property type="entry name" value="NAT_SF"/>
    <property type="match status" value="1"/>
</dbReference>
<dbReference type="PROSITE" id="PS51186">
    <property type="entry name" value="GNAT"/>
    <property type="match status" value="1"/>
</dbReference>
<dbReference type="SUPFAM" id="SSF55729">
    <property type="entry name" value="Acyl-CoA N-acyltransferases (Nat)"/>
    <property type="match status" value="1"/>
</dbReference>
<evidence type="ECO:0000313" key="4">
    <source>
        <dbReference type="EMBL" id="KGM08519.1"/>
    </source>
</evidence>
<evidence type="ECO:0000256" key="2">
    <source>
        <dbReference type="ARBA" id="ARBA00023315"/>
    </source>
</evidence>
<feature type="domain" description="N-acetyltransferase" evidence="3">
    <location>
        <begin position="8"/>
        <end position="175"/>
    </location>
</feature>
<keyword evidence="2" id="KW-0012">Acyltransferase</keyword>
<sequence>MVDDLPDVIIRPATVDDAEQIAAVHIASWREAYAGAVPEEYLARMDVHERATRWQSVLESSARDDIQVWVAEDEEDGHVVGFASVGPSRDEDAERTTVEIYTIYLEPAAWGRGVARRLMRTLLEHVPAGATVTLWVLSTNERAHHFYRRHGFMADGVERLSPYDHEQLREIRFVRR</sequence>
<comment type="caution">
    <text evidence="4">The sequence shown here is derived from an EMBL/GenBank/DDBJ whole genome shotgun (WGS) entry which is preliminary data.</text>
</comment>
<dbReference type="InterPro" id="IPR050832">
    <property type="entry name" value="Bact_Acetyltransf"/>
</dbReference>